<comment type="caution">
    <text evidence="1">The sequence shown here is derived from an EMBL/GenBank/DDBJ whole genome shotgun (WGS) entry which is preliminary data.</text>
</comment>
<gene>
    <name evidence="1" type="ORF">K0M31_005032</name>
</gene>
<dbReference type="AlphaFoldDB" id="A0AA40FWN7"/>
<sequence length="55" mass="6193">PFVTLEVLKQRAGESAMQRSRSKLLMNEQAEIEGNGNFVASGFLEILIRASRWRG</sequence>
<dbReference type="EMBL" id="JAHYIQ010000014">
    <property type="protein sequence ID" value="KAK1126394.1"/>
    <property type="molecule type" value="Genomic_DNA"/>
</dbReference>
<reference evidence="1" key="1">
    <citation type="submission" date="2021-10" db="EMBL/GenBank/DDBJ databases">
        <title>Melipona bicolor Genome sequencing and assembly.</title>
        <authorList>
            <person name="Araujo N.S."/>
            <person name="Arias M.C."/>
        </authorList>
    </citation>
    <scope>NUCLEOTIDE SEQUENCE</scope>
    <source>
        <strain evidence="1">USP_2M_L1-L4_2017</strain>
        <tissue evidence="1">Whole body</tissue>
    </source>
</reference>
<keyword evidence="2" id="KW-1185">Reference proteome</keyword>
<dbReference type="Proteomes" id="UP001177670">
    <property type="component" value="Unassembled WGS sequence"/>
</dbReference>
<protein>
    <submittedName>
        <fullName evidence="1">Uncharacterized protein</fullName>
    </submittedName>
</protein>
<name>A0AA40FWN7_9HYME</name>
<accession>A0AA40FWN7</accession>
<feature type="non-terminal residue" evidence="1">
    <location>
        <position position="1"/>
    </location>
</feature>
<proteinExistence type="predicted"/>
<evidence type="ECO:0000313" key="2">
    <source>
        <dbReference type="Proteomes" id="UP001177670"/>
    </source>
</evidence>
<organism evidence="1 2">
    <name type="scientific">Melipona bicolor</name>
    <dbReference type="NCBI Taxonomy" id="60889"/>
    <lineage>
        <taxon>Eukaryota</taxon>
        <taxon>Metazoa</taxon>
        <taxon>Ecdysozoa</taxon>
        <taxon>Arthropoda</taxon>
        <taxon>Hexapoda</taxon>
        <taxon>Insecta</taxon>
        <taxon>Pterygota</taxon>
        <taxon>Neoptera</taxon>
        <taxon>Endopterygota</taxon>
        <taxon>Hymenoptera</taxon>
        <taxon>Apocrita</taxon>
        <taxon>Aculeata</taxon>
        <taxon>Apoidea</taxon>
        <taxon>Anthophila</taxon>
        <taxon>Apidae</taxon>
        <taxon>Melipona</taxon>
    </lineage>
</organism>
<evidence type="ECO:0000313" key="1">
    <source>
        <dbReference type="EMBL" id="KAK1126394.1"/>
    </source>
</evidence>